<name>A0A3A1YQ84_9GAMM</name>
<evidence type="ECO:0000256" key="4">
    <source>
        <dbReference type="ARBA" id="ARBA00022825"/>
    </source>
</evidence>
<dbReference type="RefSeq" id="WP_119530445.1">
    <property type="nucleotide sequence ID" value="NZ_JBHSSP010000016.1"/>
</dbReference>
<dbReference type="OrthoDB" id="9803599at2"/>
<evidence type="ECO:0000256" key="1">
    <source>
        <dbReference type="ARBA" id="ARBA00022670"/>
    </source>
</evidence>
<sequence length="938" mass="105324">MQKEQYEYGQLPVIFVSGNSLYASLYNDEVLNERVYSEVTYLNLDKKSQVDTVSFLTTETVPSEADITEYFGLTDDALPDISVSGEYKPVLVVTVDNDSIPATFQGFRKKISSYSQQLVKEGFLCIIRKTSVAEDGVTANMSIFPIAEAQFDFYDSEVKTFNNDIGTGHVLLAKVKSLPFTANFMSDDDRLSNDVKVTPRAKEFALTKLRNSVSAYMQAIDNKGLFSEVEFKSLPTKYSTYVYQCLSFLNVNPFIVSNFARTPYLYQRYEFLISHVELLLNRKTFDAELQDSVRKNMETAQRKYYITEQIRALKRELNPDGASDESDVEKLLQELDALNIEKYHPELFDKISGEIRRLEMIPSNSQEYYMQQNYVDWLLKTPYKGDTLGKIDLAKSRAILDSDHFGLDDVKERILEYLAVLSRVDLAKSPVLCLIGPPGVGKTSLGRSIAEATGRKYTRWALGGLSDEAEIRGHRRTYIGSQPGKVISHLSKVGVNNPLFLLDEIDKLTSNHRGDPAAALLEVLDPEQNNKFVDNYLEVDYDLSKVLFIATANSYNIPPALLDRMEIVDLGSYTRNEKFQIAKKHILPKLLKRNAVEETEIDFPDKMINFIIDGYTNEPGVRSLERRIERIIRYTIKLIVESKVDKVVVDSELVQKVLGPVINESNVEQTEFRAKSFVGQITGLAWTQAGGDVLPIEAAVTSGKGNISATGSLGDQIKESIKAAITVIRQRYKQFDLPEDFYVNNDFHVHFPNAGISKDGPSAGSAITTCLISALTKKPIAMDIGMTGEISLHGDVLRIGGVKEKVISAHRNGVKHIILPKSNEPDLYKVPQSIKDELQFYPVETIDEVIDIVFGDKKRPAKTLAAEADLDQYTEKAKKATRTKKAKAEASTETVEVEQKKAPKRIRAKKVVEKDSDTKEAESKTTTKAKKKTKSTEK</sequence>
<dbReference type="AlphaFoldDB" id="A0A3A1YQ84"/>
<dbReference type="SUPFAM" id="SSF54211">
    <property type="entry name" value="Ribosomal protein S5 domain 2-like"/>
    <property type="match status" value="1"/>
</dbReference>
<dbReference type="GO" id="GO:0004176">
    <property type="term" value="F:ATP-dependent peptidase activity"/>
    <property type="evidence" value="ECO:0007669"/>
    <property type="project" value="UniProtKB-UniRule"/>
</dbReference>
<feature type="active site" evidence="8">
    <location>
        <position position="762"/>
    </location>
</feature>
<dbReference type="Gene3D" id="1.20.58.1480">
    <property type="match status" value="1"/>
</dbReference>
<evidence type="ECO:0000256" key="5">
    <source>
        <dbReference type="ARBA" id="ARBA00022840"/>
    </source>
</evidence>
<evidence type="ECO:0000256" key="8">
    <source>
        <dbReference type="PROSITE-ProRule" id="PRU01122"/>
    </source>
</evidence>
<keyword evidence="2" id="KW-0547">Nucleotide-binding</keyword>
<keyword evidence="5" id="KW-0067">ATP-binding</keyword>
<dbReference type="PANTHER" id="PTHR10046">
    <property type="entry name" value="ATP DEPENDENT LON PROTEASE FAMILY MEMBER"/>
    <property type="match status" value="1"/>
</dbReference>
<dbReference type="GO" id="GO:0006508">
    <property type="term" value="P:proteolysis"/>
    <property type="evidence" value="ECO:0007669"/>
    <property type="project" value="UniProtKB-KW"/>
</dbReference>
<dbReference type="Gene3D" id="1.20.5.5270">
    <property type="match status" value="1"/>
</dbReference>
<evidence type="ECO:0000313" key="11">
    <source>
        <dbReference type="EMBL" id="RIY39368.1"/>
    </source>
</evidence>
<dbReference type="EMBL" id="NRJG01000034">
    <property type="protein sequence ID" value="RIY39368.1"/>
    <property type="molecule type" value="Genomic_DNA"/>
</dbReference>
<dbReference type="GO" id="GO:0016887">
    <property type="term" value="F:ATP hydrolysis activity"/>
    <property type="evidence" value="ECO:0007669"/>
    <property type="project" value="InterPro"/>
</dbReference>
<dbReference type="InterPro" id="IPR027417">
    <property type="entry name" value="P-loop_NTPase"/>
</dbReference>
<dbReference type="EC" id="3.4.21.53" evidence="7 8"/>
<dbReference type="InterPro" id="IPR020568">
    <property type="entry name" value="Ribosomal_Su5_D2-typ_SF"/>
</dbReference>
<dbReference type="InterPro" id="IPR003593">
    <property type="entry name" value="AAA+_ATPase"/>
</dbReference>
<feature type="compositionally biased region" description="Basic residues" evidence="9">
    <location>
        <begin position="927"/>
        <end position="938"/>
    </location>
</feature>
<dbReference type="InterPro" id="IPR008269">
    <property type="entry name" value="Lon_proteolytic"/>
</dbReference>
<dbReference type="InterPro" id="IPR003959">
    <property type="entry name" value="ATPase_AAA_core"/>
</dbReference>
<dbReference type="InterPro" id="IPR014721">
    <property type="entry name" value="Ribsml_uS5_D2-typ_fold_subgr"/>
</dbReference>
<comment type="similarity">
    <text evidence="8">Belongs to the peptidase S16 family.</text>
</comment>
<comment type="catalytic activity">
    <reaction evidence="6 8">
        <text>Hydrolysis of proteins in presence of ATP.</text>
        <dbReference type="EC" id="3.4.21.53"/>
    </reaction>
</comment>
<dbReference type="InterPro" id="IPR054594">
    <property type="entry name" value="Lon_lid"/>
</dbReference>
<feature type="active site" evidence="8">
    <location>
        <position position="805"/>
    </location>
</feature>
<evidence type="ECO:0000313" key="12">
    <source>
        <dbReference type="Proteomes" id="UP000265916"/>
    </source>
</evidence>
<dbReference type="Gene3D" id="1.10.8.60">
    <property type="match status" value="1"/>
</dbReference>
<evidence type="ECO:0000256" key="3">
    <source>
        <dbReference type="ARBA" id="ARBA00022801"/>
    </source>
</evidence>
<dbReference type="InterPro" id="IPR027065">
    <property type="entry name" value="Lon_Prtase"/>
</dbReference>
<dbReference type="Pfam" id="PF05362">
    <property type="entry name" value="Lon_C"/>
    <property type="match status" value="1"/>
</dbReference>
<dbReference type="InterPro" id="IPR004815">
    <property type="entry name" value="Lon_bac/euk-typ"/>
</dbReference>
<dbReference type="GO" id="GO:0004252">
    <property type="term" value="F:serine-type endopeptidase activity"/>
    <property type="evidence" value="ECO:0007669"/>
    <property type="project" value="UniProtKB-UniRule"/>
</dbReference>
<proteinExistence type="inferred from homology"/>
<comment type="caution">
    <text evidence="11">The sequence shown here is derived from an EMBL/GenBank/DDBJ whole genome shotgun (WGS) entry which is preliminary data.</text>
</comment>
<dbReference type="Proteomes" id="UP000265916">
    <property type="component" value="Unassembled WGS sequence"/>
</dbReference>
<feature type="domain" description="Lon proteolytic" evidence="10">
    <location>
        <begin position="675"/>
        <end position="856"/>
    </location>
</feature>
<dbReference type="PRINTS" id="PR00830">
    <property type="entry name" value="ENDOLAPTASE"/>
</dbReference>
<dbReference type="Gene3D" id="3.40.50.300">
    <property type="entry name" value="P-loop containing nucleotide triphosphate hydrolases"/>
    <property type="match status" value="1"/>
</dbReference>
<dbReference type="GO" id="GO:0030163">
    <property type="term" value="P:protein catabolic process"/>
    <property type="evidence" value="ECO:0007669"/>
    <property type="project" value="InterPro"/>
</dbReference>
<keyword evidence="12" id="KW-1185">Reference proteome</keyword>
<protein>
    <recommendedName>
        <fullName evidence="7 8">endopeptidase La</fullName>
        <ecNumber evidence="7 8">3.4.21.53</ecNumber>
    </recommendedName>
</protein>
<evidence type="ECO:0000256" key="2">
    <source>
        <dbReference type="ARBA" id="ARBA00022741"/>
    </source>
</evidence>
<dbReference type="Pfam" id="PF22667">
    <property type="entry name" value="Lon_lid"/>
    <property type="match status" value="1"/>
</dbReference>
<dbReference type="SMART" id="SM00382">
    <property type="entry name" value="AAA"/>
    <property type="match status" value="1"/>
</dbReference>
<reference evidence="11 12" key="1">
    <citation type="submission" date="2017-08" db="EMBL/GenBank/DDBJ databases">
        <title>Reclassification of Bisgaard taxon 37 and 44.</title>
        <authorList>
            <person name="Christensen H."/>
        </authorList>
    </citation>
    <scope>NUCLEOTIDE SEQUENCE [LARGE SCALE GENOMIC DNA]</scope>
    <source>
        <strain evidence="11 12">111</strain>
    </source>
</reference>
<dbReference type="Gene3D" id="3.30.230.10">
    <property type="match status" value="1"/>
</dbReference>
<dbReference type="PROSITE" id="PS51786">
    <property type="entry name" value="LON_PROTEOLYTIC"/>
    <property type="match status" value="1"/>
</dbReference>
<evidence type="ECO:0000256" key="7">
    <source>
        <dbReference type="ARBA" id="ARBA00066743"/>
    </source>
</evidence>
<accession>A0A3A1YQ84</accession>
<feature type="region of interest" description="Disordered" evidence="9">
    <location>
        <begin position="879"/>
        <end position="938"/>
    </location>
</feature>
<gene>
    <name evidence="11" type="primary">lon</name>
    <name evidence="11" type="ORF">CKF58_02300</name>
</gene>
<dbReference type="NCBIfam" id="TIGR00763">
    <property type="entry name" value="lon"/>
    <property type="match status" value="1"/>
</dbReference>
<keyword evidence="4 8" id="KW-0720">Serine protease</keyword>
<dbReference type="Pfam" id="PF00004">
    <property type="entry name" value="AAA"/>
    <property type="match status" value="1"/>
</dbReference>
<evidence type="ECO:0000256" key="6">
    <source>
        <dbReference type="ARBA" id="ARBA00050665"/>
    </source>
</evidence>
<keyword evidence="1 8" id="KW-0645">Protease</keyword>
<dbReference type="CDD" id="cd19500">
    <property type="entry name" value="RecA-like_Lon"/>
    <property type="match status" value="1"/>
</dbReference>
<dbReference type="GO" id="GO:0005524">
    <property type="term" value="F:ATP binding"/>
    <property type="evidence" value="ECO:0007669"/>
    <property type="project" value="UniProtKB-KW"/>
</dbReference>
<evidence type="ECO:0000256" key="9">
    <source>
        <dbReference type="SAM" id="MobiDB-lite"/>
    </source>
</evidence>
<dbReference type="FunFam" id="3.40.50.300:FF:000021">
    <property type="entry name" value="Lon protease homolog"/>
    <property type="match status" value="1"/>
</dbReference>
<organism evidence="11 12">
    <name type="scientific">Psittacicella hinzii</name>
    <dbReference type="NCBI Taxonomy" id="2028575"/>
    <lineage>
        <taxon>Bacteria</taxon>
        <taxon>Pseudomonadati</taxon>
        <taxon>Pseudomonadota</taxon>
        <taxon>Gammaproteobacteria</taxon>
        <taxon>Pasteurellales</taxon>
        <taxon>Psittacicellaceae</taxon>
        <taxon>Psittacicella</taxon>
    </lineage>
</organism>
<evidence type="ECO:0000259" key="10">
    <source>
        <dbReference type="PROSITE" id="PS51786"/>
    </source>
</evidence>
<feature type="compositionally biased region" description="Basic and acidic residues" evidence="9">
    <location>
        <begin position="910"/>
        <end position="925"/>
    </location>
</feature>
<dbReference type="SUPFAM" id="SSF52540">
    <property type="entry name" value="P-loop containing nucleoside triphosphate hydrolases"/>
    <property type="match status" value="1"/>
</dbReference>
<keyword evidence="3 8" id="KW-0378">Hydrolase</keyword>